<protein>
    <submittedName>
        <fullName evidence="1">Uncharacterized protein</fullName>
    </submittedName>
</protein>
<reference evidence="1 2" key="1">
    <citation type="journal article" date="2016" name="Sci. Rep.">
        <title>Evaluation of genetic diversity among strains of the human gut commensal Bifidobacterium adolescentis.</title>
        <authorList>
            <person name="Duranti S."/>
            <person name="Milani C."/>
            <person name="Lugli G.A."/>
            <person name="Mancabelli L."/>
            <person name="Turroni F."/>
            <person name="Ferrario C."/>
            <person name="Mangifesta M."/>
            <person name="Viappiani A."/>
            <person name="Sanchez B."/>
            <person name="Margolles A."/>
            <person name="van Sinderen D."/>
            <person name="Ventura M."/>
        </authorList>
    </citation>
    <scope>NUCLEOTIDE SEQUENCE [LARGE SCALE GENOMIC DNA]</scope>
    <source>
        <strain evidence="1 2">AD2-8</strain>
    </source>
</reference>
<sequence length="128" mass="15228">MKAKWAFYLGVADPDYIKRADENRQTRYRIVEEELIRVWLQKRHGKEKRFRIYTGHLTTTQERERLWPLDRQVAAAYRQLRPYCDSLPDGQVQSLDDGFNAGEPYYSLSWLIADILENNIAVPQRRLA</sequence>
<dbReference type="AlphaFoldDB" id="A0A1X2ZI34"/>
<dbReference type="EMBL" id="LNKF01000004">
    <property type="protein sequence ID" value="OSG94095.1"/>
    <property type="molecule type" value="Genomic_DNA"/>
</dbReference>
<evidence type="ECO:0000313" key="2">
    <source>
        <dbReference type="Proteomes" id="UP000193664"/>
    </source>
</evidence>
<name>A0A1X2ZI34_BIFAD</name>
<gene>
    <name evidence="1" type="ORF">AD0028_1461</name>
</gene>
<accession>A0A1X2ZI34</accession>
<dbReference type="Proteomes" id="UP000193664">
    <property type="component" value="Unassembled WGS sequence"/>
</dbReference>
<dbReference type="RefSeq" id="WP_236836819.1">
    <property type="nucleotide sequence ID" value="NZ_DAWCQN010000016.1"/>
</dbReference>
<evidence type="ECO:0000313" key="1">
    <source>
        <dbReference type="EMBL" id="OSG94095.1"/>
    </source>
</evidence>
<comment type="caution">
    <text evidence="1">The sequence shown here is derived from an EMBL/GenBank/DDBJ whole genome shotgun (WGS) entry which is preliminary data.</text>
</comment>
<organism evidence="1 2">
    <name type="scientific">Bifidobacterium adolescentis</name>
    <dbReference type="NCBI Taxonomy" id="1680"/>
    <lineage>
        <taxon>Bacteria</taxon>
        <taxon>Bacillati</taxon>
        <taxon>Actinomycetota</taxon>
        <taxon>Actinomycetes</taxon>
        <taxon>Bifidobacteriales</taxon>
        <taxon>Bifidobacteriaceae</taxon>
        <taxon>Bifidobacterium</taxon>
    </lineage>
</organism>
<proteinExistence type="predicted"/>